<dbReference type="Gene3D" id="3.20.20.370">
    <property type="entry name" value="Glycoside hydrolase/deacetylase"/>
    <property type="match status" value="1"/>
</dbReference>
<dbReference type="Pfam" id="PF01522">
    <property type="entry name" value="Polysacc_deac_1"/>
    <property type="match status" value="2"/>
</dbReference>
<protein>
    <recommendedName>
        <fullName evidence="3">NodB homology domain-containing protein</fullName>
    </recommendedName>
</protein>
<comment type="caution">
    <text evidence="4">The sequence shown here is derived from an EMBL/GenBank/DDBJ whole genome shotgun (WGS) entry which is preliminary data.</text>
</comment>
<evidence type="ECO:0000313" key="4">
    <source>
        <dbReference type="EMBL" id="GAA4303381.1"/>
    </source>
</evidence>
<organism evidence="4 5">
    <name type="scientific">Nibribacter koreensis</name>
    <dbReference type="NCBI Taxonomy" id="1084519"/>
    <lineage>
        <taxon>Bacteria</taxon>
        <taxon>Pseudomonadati</taxon>
        <taxon>Bacteroidota</taxon>
        <taxon>Cytophagia</taxon>
        <taxon>Cytophagales</taxon>
        <taxon>Hymenobacteraceae</taxon>
        <taxon>Nibribacter</taxon>
    </lineage>
</organism>
<proteinExistence type="predicted"/>
<dbReference type="PANTHER" id="PTHR34216">
    <property type="match status" value="1"/>
</dbReference>
<accession>A0ABP8FH45</accession>
<evidence type="ECO:0000313" key="5">
    <source>
        <dbReference type="Proteomes" id="UP001501844"/>
    </source>
</evidence>
<evidence type="ECO:0000256" key="1">
    <source>
        <dbReference type="ARBA" id="ARBA00004613"/>
    </source>
</evidence>
<keyword evidence="2" id="KW-0732">Signal</keyword>
<gene>
    <name evidence="4" type="ORF">GCM10023183_15970</name>
</gene>
<reference evidence="5" key="1">
    <citation type="journal article" date="2019" name="Int. J. Syst. Evol. Microbiol.">
        <title>The Global Catalogue of Microorganisms (GCM) 10K type strain sequencing project: providing services to taxonomists for standard genome sequencing and annotation.</title>
        <authorList>
            <consortium name="The Broad Institute Genomics Platform"/>
            <consortium name="The Broad Institute Genome Sequencing Center for Infectious Disease"/>
            <person name="Wu L."/>
            <person name="Ma J."/>
        </authorList>
    </citation>
    <scope>NUCLEOTIDE SEQUENCE [LARGE SCALE GENOMIC DNA]</scope>
    <source>
        <strain evidence="5">JCM 17917</strain>
    </source>
</reference>
<dbReference type="Proteomes" id="UP001501844">
    <property type="component" value="Unassembled WGS sequence"/>
</dbReference>
<dbReference type="EMBL" id="BAABGX010000002">
    <property type="protein sequence ID" value="GAA4303381.1"/>
    <property type="molecule type" value="Genomic_DNA"/>
</dbReference>
<dbReference type="CDD" id="cd10918">
    <property type="entry name" value="CE4_NodB_like_5s_6s"/>
    <property type="match status" value="1"/>
</dbReference>
<feature type="domain" description="NodB homology" evidence="3">
    <location>
        <begin position="74"/>
        <end position="337"/>
    </location>
</feature>
<name>A0ABP8FH45_9BACT</name>
<dbReference type="InterPro" id="IPR002509">
    <property type="entry name" value="NODB_dom"/>
</dbReference>
<keyword evidence="5" id="KW-1185">Reference proteome</keyword>
<sequence length="337" mass="38487">MMVTKLKHIIKGYLQPSALVLMYHRVDASMQDAWNIAVHPDLFEQQLEVLQTNHNVLPLSELIERAHKNSLPRNSLAITFDDGYQDNYLQAKPLLEKYRLPATFFIATGNTGTVNEFWWDELEELLLKSPSLPVNFKMTIAGTSIETELAQESLLDDNLQSKLRFWKAFVQEPDTQRGKLFLQLWLLIRPLPATEQQQYLAQLKEWAGGSQEKKNGYKCMTSGQIQELANHPLFEVGGHTVTHPLLSSLDRAQQYHELKANQDTLQEITGKPISTCSFPYGAYNADSLVVVQQMGYAAALTTQEKRINHQTNPFQLGRIQVPNLSKPDFRQFLSHPR</sequence>
<comment type="subcellular location">
    <subcellularLocation>
        <location evidence="1">Secreted</location>
    </subcellularLocation>
</comment>
<dbReference type="PANTHER" id="PTHR34216:SF3">
    <property type="entry name" value="POLY-BETA-1,6-N-ACETYL-D-GLUCOSAMINE N-DEACETYLASE"/>
    <property type="match status" value="1"/>
</dbReference>
<dbReference type="InterPro" id="IPR051398">
    <property type="entry name" value="Polysacch_Deacetylase"/>
</dbReference>
<dbReference type="PROSITE" id="PS51677">
    <property type="entry name" value="NODB"/>
    <property type="match status" value="1"/>
</dbReference>
<dbReference type="SUPFAM" id="SSF88713">
    <property type="entry name" value="Glycoside hydrolase/deacetylase"/>
    <property type="match status" value="1"/>
</dbReference>
<dbReference type="InterPro" id="IPR011330">
    <property type="entry name" value="Glyco_hydro/deAcase_b/a-brl"/>
</dbReference>
<dbReference type="RefSeq" id="WP_345164446.1">
    <property type="nucleotide sequence ID" value="NZ_BAABGX010000002.1"/>
</dbReference>
<evidence type="ECO:0000256" key="2">
    <source>
        <dbReference type="ARBA" id="ARBA00022729"/>
    </source>
</evidence>
<evidence type="ECO:0000259" key="3">
    <source>
        <dbReference type="PROSITE" id="PS51677"/>
    </source>
</evidence>